<organism evidence="2 3">
    <name type="scientific">Podila verticillata NRRL 6337</name>
    <dbReference type="NCBI Taxonomy" id="1069443"/>
    <lineage>
        <taxon>Eukaryota</taxon>
        <taxon>Fungi</taxon>
        <taxon>Fungi incertae sedis</taxon>
        <taxon>Mucoromycota</taxon>
        <taxon>Mortierellomycotina</taxon>
        <taxon>Mortierellomycetes</taxon>
        <taxon>Mortierellales</taxon>
        <taxon>Mortierellaceae</taxon>
        <taxon>Podila</taxon>
    </lineage>
</organism>
<keyword evidence="3" id="KW-1185">Reference proteome</keyword>
<sequence>MTNGLGFATASDPVKVVTTADNQVLVYRPFGKYETSAKNLIKVYFRLLVNCVKDDMKAVAMGMIAMGAVLIAGTLAVKIFRAHRRKDESSSRSKES</sequence>
<protein>
    <submittedName>
        <fullName evidence="2">Uncharacterized protein</fullName>
    </submittedName>
</protein>
<dbReference type="EMBL" id="KN042436">
    <property type="protein sequence ID" value="KFH61869.1"/>
    <property type="molecule type" value="Genomic_DNA"/>
</dbReference>
<keyword evidence="1" id="KW-1133">Transmembrane helix</keyword>
<feature type="transmembrane region" description="Helical" evidence="1">
    <location>
        <begin position="58"/>
        <end position="80"/>
    </location>
</feature>
<reference evidence="2 3" key="1">
    <citation type="submission" date="2011-02" db="EMBL/GenBank/DDBJ databases">
        <title>The Genome Sequence of Mortierella verticillata NRRL 6337.</title>
        <authorList>
            <consortium name="The Broad Institute Genome Sequencing Platform"/>
            <person name="Russ C."/>
            <person name="Cuomo C."/>
            <person name="Burger G."/>
            <person name="Gray M.W."/>
            <person name="Holland P.W.H."/>
            <person name="King N."/>
            <person name="Lang F.B.F."/>
            <person name="Roger A.J."/>
            <person name="Ruiz-Trillo I."/>
            <person name="Young S.K."/>
            <person name="Zeng Q."/>
            <person name="Gargeya S."/>
            <person name="Alvarado L."/>
            <person name="Berlin A."/>
            <person name="Chapman S.B."/>
            <person name="Chen Z."/>
            <person name="Freedman E."/>
            <person name="Gellesch M."/>
            <person name="Goldberg J."/>
            <person name="Griggs A."/>
            <person name="Gujja S."/>
            <person name="Heilman E."/>
            <person name="Heiman D."/>
            <person name="Howarth C."/>
            <person name="Mehta T."/>
            <person name="Neiman D."/>
            <person name="Pearson M."/>
            <person name="Roberts A."/>
            <person name="Saif S."/>
            <person name="Shea T."/>
            <person name="Shenoy N."/>
            <person name="Sisk P."/>
            <person name="Stolte C."/>
            <person name="Sykes S."/>
            <person name="White J."/>
            <person name="Yandava C."/>
            <person name="Haas B."/>
            <person name="Nusbaum C."/>
            <person name="Birren B."/>
        </authorList>
    </citation>
    <scope>NUCLEOTIDE SEQUENCE [LARGE SCALE GENOMIC DNA]</scope>
    <source>
        <strain evidence="2 3">NRRL 6337</strain>
    </source>
</reference>
<gene>
    <name evidence="2" type="ORF">MVEG_12298</name>
</gene>
<evidence type="ECO:0000313" key="2">
    <source>
        <dbReference type="EMBL" id="KFH61869.1"/>
    </source>
</evidence>
<keyword evidence="1" id="KW-0812">Transmembrane</keyword>
<evidence type="ECO:0000256" key="1">
    <source>
        <dbReference type="SAM" id="Phobius"/>
    </source>
</evidence>
<proteinExistence type="predicted"/>
<name>A0A086TIU2_9FUNG</name>
<keyword evidence="1" id="KW-0472">Membrane</keyword>
<dbReference type="AlphaFoldDB" id="A0A086TIU2"/>
<dbReference type="Proteomes" id="UP000243308">
    <property type="component" value="Unassembled WGS sequence"/>
</dbReference>
<accession>A0A086TIU2</accession>
<evidence type="ECO:0000313" key="3">
    <source>
        <dbReference type="Proteomes" id="UP000243308"/>
    </source>
</evidence>